<evidence type="ECO:0000256" key="2">
    <source>
        <dbReference type="ARBA" id="ARBA00007161"/>
    </source>
</evidence>
<evidence type="ECO:0000256" key="5">
    <source>
        <dbReference type="RuleBase" id="RU366054"/>
    </source>
</evidence>
<dbReference type="Gene3D" id="3.30.479.30">
    <property type="entry name" value="Band 7 domain"/>
    <property type="match status" value="1"/>
</dbReference>
<accession>A0A8H7BM91</accession>
<keyword evidence="8" id="KW-1185">Reference proteome</keyword>
<gene>
    <name evidence="7" type="ORF">EC973_003672</name>
</gene>
<dbReference type="EMBL" id="JABAYA010000212">
    <property type="protein sequence ID" value="KAF7722128.1"/>
    <property type="molecule type" value="Genomic_DNA"/>
</dbReference>
<dbReference type="CDD" id="cd03399">
    <property type="entry name" value="SPFH_flotillin"/>
    <property type="match status" value="1"/>
</dbReference>
<keyword evidence="4" id="KW-0472">Membrane</keyword>
<dbReference type="PANTHER" id="PTHR13806:SF31">
    <property type="entry name" value="FLOTILLIN-LIKE PROTEIN 1-RELATED"/>
    <property type="match status" value="1"/>
</dbReference>
<dbReference type="Proteomes" id="UP000605846">
    <property type="component" value="Unassembled WGS sequence"/>
</dbReference>
<evidence type="ECO:0000313" key="8">
    <source>
        <dbReference type="Proteomes" id="UP000605846"/>
    </source>
</evidence>
<evidence type="ECO:0000259" key="6">
    <source>
        <dbReference type="Pfam" id="PF01145"/>
    </source>
</evidence>
<sequence>MWLTYKVSDANQYIVKTGAGIKDIELVKKGWVWPGQHAAVFDVTPQNFSLELHAMTIEKLEFLLPAVFTIGPKLDEASLQKYARLLAGSDNKTHAMTELVKGVIEGETRVLAAAMSMEEIFKERRTFKDMVVRNVQSELDHFGVFIYNANIKSLQDTAGSEYFSYLRQKTQEGAVNQAKIDVAEARNRGDVGAKEKEGLTRQSIKRIEAETLIYEREKEADIAKAQAELREKQVLYERGVKLAQIEADQAAQVREMELKKQVEEKRQLAETERLRASIVAKSKAEYEVSVQNANAQLYKQERVAEAELFQKQKEAEAALAAVSLEGEGQRKIADASLYARTQEAQAELIRKQKEAEAKKVMADARYYETQREADGLSSVMAAQAKGIAAIVDAFRGDSAAAMQYLMLERGVMQDLAKTNAEAIKGLNPKITVWNTGDGKQSQNPIADIYKNLPPLLTTVQEQCGITPPAWAINMPPVQEDKPSKSS</sequence>
<protein>
    <recommendedName>
        <fullName evidence="6">Band 7 domain-containing protein</fullName>
    </recommendedName>
</protein>
<feature type="domain" description="Band 7" evidence="6">
    <location>
        <begin position="9"/>
        <end position="185"/>
    </location>
</feature>
<dbReference type="InterPro" id="IPR001107">
    <property type="entry name" value="Band_7"/>
</dbReference>
<evidence type="ECO:0000313" key="7">
    <source>
        <dbReference type="EMBL" id="KAF7722128.1"/>
    </source>
</evidence>
<evidence type="ECO:0000256" key="3">
    <source>
        <dbReference type="ARBA" id="ARBA00022475"/>
    </source>
</evidence>
<comment type="similarity">
    <text evidence="2 5">Belongs to the band 7/mec-2 family. Flotillin subfamily.</text>
</comment>
<proteinExistence type="inferred from homology"/>
<comment type="subcellular location">
    <subcellularLocation>
        <location evidence="1">Cell membrane</location>
    </subcellularLocation>
</comment>
<dbReference type="SUPFAM" id="SSF117892">
    <property type="entry name" value="Band 7/SPFH domain"/>
    <property type="match status" value="1"/>
</dbReference>
<dbReference type="PANTHER" id="PTHR13806">
    <property type="entry name" value="FLOTILLIN-RELATED"/>
    <property type="match status" value="1"/>
</dbReference>
<keyword evidence="3" id="KW-1003">Cell membrane</keyword>
<dbReference type="Pfam" id="PF01145">
    <property type="entry name" value="Band_7"/>
    <property type="match status" value="1"/>
</dbReference>
<comment type="caution">
    <text evidence="7">The sequence shown here is derived from an EMBL/GenBank/DDBJ whole genome shotgun (WGS) entry which is preliminary data.</text>
</comment>
<dbReference type="InterPro" id="IPR036013">
    <property type="entry name" value="Band_7/SPFH_dom_sf"/>
</dbReference>
<evidence type="ECO:0000256" key="4">
    <source>
        <dbReference type="ARBA" id="ARBA00023136"/>
    </source>
</evidence>
<dbReference type="GO" id="GO:0005886">
    <property type="term" value="C:plasma membrane"/>
    <property type="evidence" value="ECO:0007669"/>
    <property type="project" value="UniProtKB-SubCell"/>
</dbReference>
<evidence type="ECO:0000256" key="1">
    <source>
        <dbReference type="ARBA" id="ARBA00004236"/>
    </source>
</evidence>
<reference evidence="7" key="1">
    <citation type="submission" date="2020-01" db="EMBL/GenBank/DDBJ databases">
        <title>Genome Sequencing of Three Apophysomyces-Like Fungal Strains Confirms a Novel Fungal Genus in the Mucoromycota with divergent Burkholderia-like Endosymbiotic Bacteria.</title>
        <authorList>
            <person name="Stajich J.E."/>
            <person name="Macias A.M."/>
            <person name="Carter-House D."/>
            <person name="Lovett B."/>
            <person name="Kasson L.R."/>
            <person name="Berry K."/>
            <person name="Grigoriev I."/>
            <person name="Chang Y."/>
            <person name="Spatafora J."/>
            <person name="Kasson M.T."/>
        </authorList>
    </citation>
    <scope>NUCLEOTIDE SEQUENCE</scope>
    <source>
        <strain evidence="7">NRRL A-21654</strain>
    </source>
</reference>
<dbReference type="OrthoDB" id="6080404at2759"/>
<organism evidence="7 8">
    <name type="scientific">Apophysomyces ossiformis</name>
    <dbReference type="NCBI Taxonomy" id="679940"/>
    <lineage>
        <taxon>Eukaryota</taxon>
        <taxon>Fungi</taxon>
        <taxon>Fungi incertae sedis</taxon>
        <taxon>Mucoromycota</taxon>
        <taxon>Mucoromycotina</taxon>
        <taxon>Mucoromycetes</taxon>
        <taxon>Mucorales</taxon>
        <taxon>Mucorineae</taxon>
        <taxon>Mucoraceae</taxon>
        <taxon>Apophysomyces</taxon>
    </lineage>
</organism>
<dbReference type="InterPro" id="IPR027705">
    <property type="entry name" value="Flotillin_fam"/>
</dbReference>
<dbReference type="AlphaFoldDB" id="A0A8H7BM91"/>
<name>A0A8H7BM91_9FUNG</name>